<reference evidence="1 2" key="1">
    <citation type="journal article" date="2013" name="Extremophiles">
        <title>Genomic analysis of cold-active Colwelliaphage 9A and psychrophilic phage-host interactions.</title>
        <authorList>
            <person name="Colangelo-Lillis J.R."/>
            <person name="Deming J.W."/>
        </authorList>
    </citation>
    <scope>NUCLEOTIDE SEQUENCE [LARGE SCALE GENOMIC DNA]</scope>
    <source>
        <strain evidence="1">9A</strain>
    </source>
</reference>
<dbReference type="EMBL" id="HQ317390">
    <property type="protein sequence ID" value="AFK66700.1"/>
    <property type="molecule type" value="Genomic_DNA"/>
</dbReference>
<protein>
    <submittedName>
        <fullName evidence="1">Uncharacterized protein</fullName>
    </submittedName>
</protein>
<organism evidence="1 2">
    <name type="scientific">Colwellia phage 9A</name>
    <dbReference type="NCBI Taxonomy" id="765765"/>
    <lineage>
        <taxon>Viruses</taxon>
        <taxon>Duplodnaviria</taxon>
        <taxon>Heunggongvirae</taxon>
        <taxon>Uroviricota</taxon>
        <taxon>Caudoviricetes</taxon>
        <taxon>Franklinbayvirus</taxon>
        <taxon>Franklinbayvirus fv9A</taxon>
    </lineage>
</organism>
<dbReference type="OrthoDB" id="24011at10239"/>
<gene>
    <name evidence="1" type="ORF">COPG_00104</name>
</gene>
<proteinExistence type="predicted"/>
<dbReference type="KEGG" id="vg:13165521"/>
<name>I3UMI5_9CAUD</name>
<dbReference type="GeneID" id="13165521"/>
<dbReference type="Proteomes" id="UP000005266">
    <property type="component" value="Segment"/>
</dbReference>
<sequence>MKNKYWSGIGSRHDITDEIKKQQREIGYQMSQKGWSLISGGASGSDFNFLYGASKGRDINLPVVVRPVRYRSYTGSYGHSAIVEMMEDAEFEVAKAYFFKHEIFTEEQFNKMPEVAQVLHARNYYQIFDWHGNVRVKFVAYAAPENRWGVVSGGTRTAIAIARIEKVPVFNIKLKGQYSALQEFIGRLPNVR</sequence>
<keyword evidence="2" id="KW-1185">Reference proteome</keyword>
<accession>I3UMI5</accession>
<evidence type="ECO:0000313" key="2">
    <source>
        <dbReference type="Proteomes" id="UP000005266"/>
    </source>
</evidence>
<evidence type="ECO:0000313" key="1">
    <source>
        <dbReference type="EMBL" id="AFK66700.1"/>
    </source>
</evidence>
<dbReference type="RefSeq" id="YP_006489290.1">
    <property type="nucleotide sequence ID" value="NC_018088.1"/>
</dbReference>